<dbReference type="PANTHER" id="PTHR11439">
    <property type="entry name" value="GAG-POL-RELATED RETROTRANSPOSON"/>
    <property type="match status" value="1"/>
</dbReference>
<proteinExistence type="predicted"/>
<reference evidence="1" key="1">
    <citation type="journal article" date="2019" name="Sci. Rep.">
        <title>Draft genome of Tanacetum cinerariifolium, the natural source of mosquito coil.</title>
        <authorList>
            <person name="Yamashiro T."/>
            <person name="Shiraishi A."/>
            <person name="Satake H."/>
            <person name="Nakayama K."/>
        </authorList>
    </citation>
    <scope>NUCLEOTIDE SEQUENCE</scope>
</reference>
<gene>
    <name evidence="1" type="ORF">Tci_032126</name>
</gene>
<dbReference type="EMBL" id="BKCJ010004289">
    <property type="protein sequence ID" value="GEU60148.1"/>
    <property type="molecule type" value="Genomic_DNA"/>
</dbReference>
<name>A0A6L2LES5_TANCI</name>
<comment type="caution">
    <text evidence="1">The sequence shown here is derived from an EMBL/GenBank/DDBJ whole genome shotgun (WGS) entry which is preliminary data.</text>
</comment>
<dbReference type="AlphaFoldDB" id="A0A6L2LES5"/>
<evidence type="ECO:0000313" key="1">
    <source>
        <dbReference type="EMBL" id="GEU60148.1"/>
    </source>
</evidence>
<dbReference type="PANTHER" id="PTHR11439:SF521">
    <property type="entry name" value="RNA-DIRECTED DNA POLYMERASE"/>
    <property type="match status" value="1"/>
</dbReference>
<accession>A0A6L2LES5</accession>
<sequence>MGEADVILGIKIKHKCNGLVISQSRYVEKVLKKFNYFECTHVSTPMDTSENLMPNNGYVVSQLEYSMVIGCLMYAMTCTRSNIAFAMDKLSRSTSNIGTHHWQAIQRVLKYLKKTIDYRLTYTGYPLVLEGYTDAS</sequence>
<organism evidence="1">
    <name type="scientific">Tanacetum cinerariifolium</name>
    <name type="common">Dalmatian daisy</name>
    <name type="synonym">Chrysanthemum cinerariifolium</name>
    <dbReference type="NCBI Taxonomy" id="118510"/>
    <lineage>
        <taxon>Eukaryota</taxon>
        <taxon>Viridiplantae</taxon>
        <taxon>Streptophyta</taxon>
        <taxon>Embryophyta</taxon>
        <taxon>Tracheophyta</taxon>
        <taxon>Spermatophyta</taxon>
        <taxon>Magnoliopsida</taxon>
        <taxon>eudicotyledons</taxon>
        <taxon>Gunneridae</taxon>
        <taxon>Pentapetalae</taxon>
        <taxon>asterids</taxon>
        <taxon>campanulids</taxon>
        <taxon>Asterales</taxon>
        <taxon>Asteraceae</taxon>
        <taxon>Asteroideae</taxon>
        <taxon>Anthemideae</taxon>
        <taxon>Anthemidinae</taxon>
        <taxon>Tanacetum</taxon>
    </lineage>
</organism>
<protein>
    <submittedName>
        <fullName evidence="1">Zinc finger, CCHC-type</fullName>
    </submittedName>
</protein>